<evidence type="ECO:0000256" key="1">
    <source>
        <dbReference type="ARBA" id="ARBA00022801"/>
    </source>
</evidence>
<dbReference type="SUPFAM" id="SSF53187">
    <property type="entry name" value="Zn-dependent exopeptidases"/>
    <property type="match status" value="1"/>
</dbReference>
<feature type="domain" description="MurNAc-LAA" evidence="3">
    <location>
        <begin position="631"/>
        <end position="742"/>
    </location>
</feature>
<organism evidence="4 9">
    <name type="scientific">Halanaerobium congolense</name>
    <dbReference type="NCBI Taxonomy" id="54121"/>
    <lineage>
        <taxon>Bacteria</taxon>
        <taxon>Bacillati</taxon>
        <taxon>Bacillota</taxon>
        <taxon>Clostridia</taxon>
        <taxon>Halanaerobiales</taxon>
        <taxon>Halanaerobiaceae</taxon>
        <taxon>Halanaerobium</taxon>
    </lineage>
</organism>
<dbReference type="Proteomes" id="UP000198945">
    <property type="component" value="Unassembled WGS sequence"/>
</dbReference>
<evidence type="ECO:0000256" key="2">
    <source>
        <dbReference type="SAM" id="SignalP"/>
    </source>
</evidence>
<dbReference type="InterPro" id="IPR021731">
    <property type="entry name" value="AMIN_dom"/>
</dbReference>
<dbReference type="Gene3D" id="2.60.40.3500">
    <property type="match status" value="3"/>
</dbReference>
<protein>
    <submittedName>
        <fullName evidence="4">N-acetylmuramoyl-L-alanine amidase</fullName>
    </submittedName>
</protein>
<dbReference type="SUPFAM" id="SSF55383">
    <property type="entry name" value="Copper amine oxidase, domain N"/>
    <property type="match status" value="1"/>
</dbReference>
<dbReference type="Proteomes" id="UP000324896">
    <property type="component" value="Unassembled WGS sequence"/>
</dbReference>
<evidence type="ECO:0000259" key="3">
    <source>
        <dbReference type="SMART" id="SM00646"/>
    </source>
</evidence>
<dbReference type="PANTHER" id="PTHR30404:SF0">
    <property type="entry name" value="N-ACETYLMURAMOYL-L-ALANINE AMIDASE AMIC"/>
    <property type="match status" value="1"/>
</dbReference>
<dbReference type="InterPro" id="IPR036582">
    <property type="entry name" value="Mao_N_sf"/>
</dbReference>
<feature type="chain" id="PRO_5015064330" evidence="2">
    <location>
        <begin position="28"/>
        <end position="751"/>
    </location>
</feature>
<proteinExistence type="predicted"/>
<evidence type="ECO:0000313" key="6">
    <source>
        <dbReference type="EMBL" id="TDS30142.1"/>
    </source>
</evidence>
<feature type="signal peptide" evidence="2">
    <location>
        <begin position="1"/>
        <end position="27"/>
    </location>
</feature>
<keyword evidence="1" id="KW-0378">Hydrolase</keyword>
<dbReference type="GO" id="GO:0008745">
    <property type="term" value="F:N-acetylmuramoyl-L-alanine amidase activity"/>
    <property type="evidence" value="ECO:0007669"/>
    <property type="project" value="InterPro"/>
</dbReference>
<dbReference type="EMBL" id="FMYT01000019">
    <property type="protein sequence ID" value="SDC94522.1"/>
    <property type="molecule type" value="Genomic_DNA"/>
</dbReference>
<accession>A0A1G6QQ37</accession>
<dbReference type="CDD" id="cd02696">
    <property type="entry name" value="MurNAc-LAA"/>
    <property type="match status" value="1"/>
</dbReference>
<dbReference type="Gene3D" id="3.40.630.40">
    <property type="entry name" value="Zn-dependent exopeptidases"/>
    <property type="match status" value="1"/>
</dbReference>
<reference evidence="5 7" key="1">
    <citation type="submission" date="2016-10" db="EMBL/GenBank/DDBJ databases">
        <authorList>
            <person name="de Groot N.N."/>
        </authorList>
    </citation>
    <scope>NUCLEOTIDE SEQUENCE [LARGE SCALE GENOMIC DNA]</scope>
    <source>
        <strain evidence="5 7">WG7</strain>
    </source>
</reference>
<dbReference type="GO" id="GO:0009253">
    <property type="term" value="P:peptidoglycan catabolic process"/>
    <property type="evidence" value="ECO:0007669"/>
    <property type="project" value="InterPro"/>
</dbReference>
<dbReference type="Gene3D" id="3.30.457.10">
    <property type="entry name" value="Copper amine oxidase-like, N-terminal domain"/>
    <property type="match status" value="1"/>
</dbReference>
<dbReference type="InterPro" id="IPR002508">
    <property type="entry name" value="MurNAc-LAA_cat"/>
</dbReference>
<dbReference type="PANTHER" id="PTHR30404">
    <property type="entry name" value="N-ACETYLMURAMOYL-L-ALANINE AMIDASE"/>
    <property type="match status" value="1"/>
</dbReference>
<dbReference type="InterPro" id="IPR050695">
    <property type="entry name" value="N-acetylmuramoyl_amidase_3"/>
</dbReference>
<dbReference type="SMART" id="SM00646">
    <property type="entry name" value="Ami_3"/>
    <property type="match status" value="1"/>
</dbReference>
<dbReference type="GO" id="GO:0030288">
    <property type="term" value="C:outer membrane-bounded periplasmic space"/>
    <property type="evidence" value="ECO:0007669"/>
    <property type="project" value="TreeGrafter"/>
</dbReference>
<sequence length="751" mass="85664">MSVFKNKKIIVLLIIIFLFLIMSTASAQNTIYFNSKNITSEIKTVSRNGELLIRARDLAELLNAELTWRAALKSLEMKSESVTIKIMANSHYIQIGNDTLRTKAGLQLVNNQAYIPLAKSIEAFGYLLEYQRDNEELYIFQPETTINGVSWQEDGNQLQIKMDEITPYRVLHSEDGTEITIEIDKAEINQEFTDNISNNNYYLKVVNVPDRALLRLVIKSRTPIPFQIDGGIYEHEDSLVLSFLPQLKDIRINEENLLTIEATGEIPNAKTKYFSDSKKMVIDIPSVVIGNFNLDIEEHPLIKDIKVTQHDLDPVVLRIEVVMANGDIFKQLQRQKNNLLTFKPGQRSEISDLQYAEGSFTFTSSSALNPELFLLQSPPRLVMNLFHVNRGEGILDQIDVDNTLIKKIRTARFDEQTVRIVADLEELTGYNWVEEEKNGLYHYTVNLENKFSEITTQDNEDYQYLNILMDAKAVYEVKKFNYPHRIVVDFQNTLNNLEEFEAVEKTSLIKDIRSSNYQLDEQEVTRLVFELNEYYSHQVDSYQNGHGIKIALAKDYLKEEGEKRQGIGRHLIVVDAGHGGFDPGAIGSNGLEEKISNLAIAKQVALLLDQAEQNVLLTRSSDRFHSLQNRVKFANQRGADIFVSIHANSFNNSSTGGVETYYNQSNSNQNRFLAEKIHDKLGRNLGLIDRGIKDSNFYVIKYTKMPSALIEVAFLSNPREEKLLETKDFQNKAASLIVDGILDYLEENGGK</sequence>
<dbReference type="AlphaFoldDB" id="A0A1G6QQ37"/>
<name>A0A1G6QQ37_9FIRM</name>
<keyword evidence="2" id="KW-0732">Signal</keyword>
<evidence type="ECO:0000313" key="5">
    <source>
        <dbReference type="EMBL" id="SDI92874.1"/>
    </source>
</evidence>
<dbReference type="STRING" id="54121.SAMN04515653_12032"/>
<dbReference type="Pfam" id="PF11741">
    <property type="entry name" value="AMIN"/>
    <property type="match status" value="2"/>
</dbReference>
<reference evidence="4 9" key="2">
    <citation type="submission" date="2016-10" db="EMBL/GenBank/DDBJ databases">
        <authorList>
            <person name="Varghese N."/>
            <person name="Submissions S."/>
        </authorList>
    </citation>
    <scope>NUCLEOTIDE SEQUENCE [LARGE SCALE GENOMIC DNA]</scope>
    <source>
        <strain evidence="4 9">WG10</strain>
    </source>
</reference>
<reference evidence="6 8" key="3">
    <citation type="submission" date="2019-03" db="EMBL/GenBank/DDBJ databases">
        <title>Deep subsurface shale carbon reservoir microbial communities from Ohio and West Virginia, USA.</title>
        <authorList>
            <person name="Wrighton K."/>
        </authorList>
    </citation>
    <scope>NUCLEOTIDE SEQUENCE [LARGE SCALE GENOMIC DNA]</scope>
    <source>
        <strain evidence="6 8">UTICA-S4D12</strain>
    </source>
</reference>
<evidence type="ECO:0000313" key="7">
    <source>
        <dbReference type="Proteomes" id="UP000198945"/>
    </source>
</evidence>
<dbReference type="Proteomes" id="UP000295758">
    <property type="component" value="Unassembled WGS sequence"/>
</dbReference>
<dbReference type="OrthoDB" id="43070at2"/>
<evidence type="ECO:0000313" key="4">
    <source>
        <dbReference type="EMBL" id="SDC94522.1"/>
    </source>
</evidence>
<evidence type="ECO:0000313" key="8">
    <source>
        <dbReference type="Proteomes" id="UP000295758"/>
    </source>
</evidence>
<dbReference type="EMBL" id="FNEH01000020">
    <property type="protein sequence ID" value="SDI92874.1"/>
    <property type="molecule type" value="Genomic_DNA"/>
</dbReference>
<dbReference type="EMBL" id="SOAA01000015">
    <property type="protein sequence ID" value="TDS30142.1"/>
    <property type="molecule type" value="Genomic_DNA"/>
</dbReference>
<evidence type="ECO:0000313" key="9">
    <source>
        <dbReference type="Proteomes" id="UP000324896"/>
    </source>
</evidence>
<dbReference type="Pfam" id="PF07833">
    <property type="entry name" value="Cu_amine_oxidN1"/>
    <property type="match status" value="1"/>
</dbReference>
<dbReference type="Pfam" id="PF01520">
    <property type="entry name" value="Amidase_3"/>
    <property type="match status" value="1"/>
</dbReference>
<dbReference type="InterPro" id="IPR012854">
    <property type="entry name" value="Cu_amine_oxidase-like_N"/>
</dbReference>
<dbReference type="RefSeq" id="WP_073159651.1">
    <property type="nucleotide sequence ID" value="NZ_FMYT01000019.1"/>
</dbReference>
<gene>
    <name evidence="6" type="ORF">BY453_11529</name>
    <name evidence="4" type="ORF">SAMN04488597_11933</name>
    <name evidence="5" type="ORF">SAMN04515654_12019</name>
</gene>